<dbReference type="HOGENOM" id="CLU_001570_5_1_1"/>
<dbReference type="AlphaFoldDB" id="A0A075B1C3"/>
<dbReference type="PANTHER" id="PTHR24291">
    <property type="entry name" value="CYTOCHROME P450 FAMILY 4"/>
    <property type="match status" value="1"/>
</dbReference>
<evidence type="ECO:0000256" key="2">
    <source>
        <dbReference type="ARBA" id="ARBA00022617"/>
    </source>
</evidence>
<keyword evidence="4 8" id="KW-0560">Oxidoreductase</keyword>
<dbReference type="STRING" id="988480.A0A075B1C3"/>
<feature type="binding site" description="axial binding residue" evidence="7">
    <location>
        <position position="458"/>
    </location>
    <ligand>
        <name>heme</name>
        <dbReference type="ChEBI" id="CHEBI:30413"/>
    </ligand>
    <ligandPart>
        <name>Fe</name>
        <dbReference type="ChEBI" id="CHEBI:18248"/>
    </ligandPart>
</feature>
<dbReference type="PRINTS" id="PR00463">
    <property type="entry name" value="EP450I"/>
</dbReference>
<dbReference type="EMBL" id="ML005970">
    <property type="protein sequence ID" value="RKP17199.1"/>
    <property type="molecule type" value="Genomic_DNA"/>
</dbReference>
<evidence type="ECO:0000256" key="3">
    <source>
        <dbReference type="ARBA" id="ARBA00022723"/>
    </source>
</evidence>
<dbReference type="Proteomes" id="UP000030755">
    <property type="component" value="Unassembled WGS sequence"/>
</dbReference>
<dbReference type="Pfam" id="PF00067">
    <property type="entry name" value="p450"/>
    <property type="match status" value="1"/>
</dbReference>
<dbReference type="InterPro" id="IPR017972">
    <property type="entry name" value="Cyt_P450_CS"/>
</dbReference>
<evidence type="ECO:0000256" key="7">
    <source>
        <dbReference type="PIRSR" id="PIRSR602401-1"/>
    </source>
</evidence>
<evidence type="ECO:0000256" key="8">
    <source>
        <dbReference type="RuleBase" id="RU000461"/>
    </source>
</evidence>
<evidence type="ECO:0000256" key="5">
    <source>
        <dbReference type="ARBA" id="ARBA00023004"/>
    </source>
</evidence>
<evidence type="ECO:0000256" key="4">
    <source>
        <dbReference type="ARBA" id="ARBA00023002"/>
    </source>
</evidence>
<proteinExistence type="inferred from homology"/>
<evidence type="ECO:0000313" key="13">
    <source>
        <dbReference type="Proteomes" id="UP000281549"/>
    </source>
</evidence>
<gene>
    <name evidence="10" type="ORF">O9G_004052</name>
    <name evidence="11" type="ORF">ROZALSC1DRAFT_30972</name>
</gene>
<evidence type="ECO:0000256" key="9">
    <source>
        <dbReference type="SAM" id="Phobius"/>
    </source>
</evidence>
<evidence type="ECO:0000313" key="10">
    <source>
        <dbReference type="EMBL" id="EPZ36148.1"/>
    </source>
</evidence>
<comment type="cofactor">
    <cofactor evidence="7">
        <name>heme</name>
        <dbReference type="ChEBI" id="CHEBI:30413"/>
    </cofactor>
</comment>
<organism evidence="10 12">
    <name type="scientific">Rozella allomycis (strain CSF55)</name>
    <dbReference type="NCBI Taxonomy" id="988480"/>
    <lineage>
        <taxon>Eukaryota</taxon>
        <taxon>Fungi</taxon>
        <taxon>Fungi incertae sedis</taxon>
        <taxon>Cryptomycota</taxon>
        <taxon>Cryptomycota incertae sedis</taxon>
        <taxon>Rozella</taxon>
    </lineage>
</organism>
<keyword evidence="9" id="KW-0472">Membrane</keyword>
<evidence type="ECO:0000313" key="11">
    <source>
        <dbReference type="EMBL" id="RKP17199.1"/>
    </source>
</evidence>
<accession>A0A075B1C3</accession>
<sequence length="514" mass="59058">MAVIILTAIAASAIYAFIFFRFFYKRRLPAEIPGPKGLPFFGVAFEINPENFSQKLESWAWGYGPMYKIKLFGQETLIISDMEVVQYILKNRPQKYTRGDKVPQVFEGLHTMGVFSNEGSEWKDARQLVTPSFAPNRLASMNNIFAKHICALKHEFSDFTKNANEIVDQFLIKKADFNEKRLHDPCPLFQNAALKIIIESAFAYGQEDLLPPSLLNEMGLVFKVTGDRLFGGFPLWMFYKTKEDRKVEKIIKRIYSIIDVVIKSYVEKKGDKNVLNRTLMESLLQTQREANFDSKVPKMTIEQMKGNIMQVMIAGYETTSSTLMWILYFLIKYPEVQRKIQEEADLVLGDRSSLTEEKISDLKQEEFPYITNVIKETMRLKSVAPFFQASNIEDEVLHGHHIPAGTDIALLTRVASLRACPTENAFEFNPERWNIDDEDIHKKQMNSFMGFGGGTRICPGRHLAMLELTLMIAVVISDYDIKPFPLPPSYPPTTELTHFTTIAKDFYVLPKRRE</sequence>
<keyword evidence="5 7" id="KW-0408">Iron</keyword>
<keyword evidence="6 8" id="KW-0503">Monooxygenase</keyword>
<dbReference type="GO" id="GO:0020037">
    <property type="term" value="F:heme binding"/>
    <property type="evidence" value="ECO:0007669"/>
    <property type="project" value="InterPro"/>
</dbReference>
<dbReference type="InterPro" id="IPR002401">
    <property type="entry name" value="Cyt_P450_E_grp-I"/>
</dbReference>
<keyword evidence="12" id="KW-1185">Reference proteome</keyword>
<evidence type="ECO:0000256" key="1">
    <source>
        <dbReference type="ARBA" id="ARBA00010617"/>
    </source>
</evidence>
<comment type="similarity">
    <text evidence="1 8">Belongs to the cytochrome P450 family.</text>
</comment>
<dbReference type="Gene3D" id="1.10.630.10">
    <property type="entry name" value="Cytochrome P450"/>
    <property type="match status" value="1"/>
</dbReference>
<keyword evidence="3 7" id="KW-0479">Metal-binding</keyword>
<name>A0A075B1C3_ROZAC</name>
<dbReference type="PANTHER" id="PTHR24291:SF50">
    <property type="entry name" value="BIFUNCTIONAL ALBAFLAVENONE MONOOXYGENASE_TERPENE SYNTHASE"/>
    <property type="match status" value="1"/>
</dbReference>
<dbReference type="GO" id="GO:0005506">
    <property type="term" value="F:iron ion binding"/>
    <property type="evidence" value="ECO:0007669"/>
    <property type="project" value="InterPro"/>
</dbReference>
<reference evidence="13" key="2">
    <citation type="journal article" date="2018" name="Nat. Microbiol.">
        <title>Leveraging single-cell genomics to expand the fungal tree of life.</title>
        <authorList>
            <person name="Ahrendt S.R."/>
            <person name="Quandt C.A."/>
            <person name="Ciobanu D."/>
            <person name="Clum A."/>
            <person name="Salamov A."/>
            <person name="Andreopoulos B."/>
            <person name="Cheng J.F."/>
            <person name="Woyke T."/>
            <person name="Pelin A."/>
            <person name="Henrissat B."/>
            <person name="Reynolds N.K."/>
            <person name="Benny G.L."/>
            <person name="Smith M.E."/>
            <person name="James T.Y."/>
            <person name="Grigoriev I.V."/>
        </authorList>
    </citation>
    <scope>NUCLEOTIDE SEQUENCE [LARGE SCALE GENOMIC DNA]</scope>
    <source>
        <strain evidence="13">CSF55</strain>
    </source>
</reference>
<dbReference type="PROSITE" id="PS00086">
    <property type="entry name" value="CYTOCHROME_P450"/>
    <property type="match status" value="1"/>
</dbReference>
<dbReference type="GO" id="GO:0004497">
    <property type="term" value="F:monooxygenase activity"/>
    <property type="evidence" value="ECO:0007669"/>
    <property type="project" value="UniProtKB-KW"/>
</dbReference>
<evidence type="ECO:0000313" key="12">
    <source>
        <dbReference type="Proteomes" id="UP000030755"/>
    </source>
</evidence>
<reference evidence="11" key="3">
    <citation type="submission" date="2018-08" db="EMBL/GenBank/DDBJ databases">
        <title>Leveraging single-cell genomics to expand the Fungal Tree of Life.</title>
        <authorList>
            <consortium name="DOE Joint Genome Institute"/>
            <person name="Ahrendt S.R."/>
            <person name="Quandt C.A."/>
            <person name="Ciobanu D."/>
            <person name="Clum A."/>
            <person name="Salamov A."/>
            <person name="Andreopoulos B."/>
            <person name="Cheng J.-F."/>
            <person name="Woyke T."/>
            <person name="Pelin A."/>
            <person name="Henrissat B."/>
            <person name="Reynolds N."/>
            <person name="Benny G.L."/>
            <person name="Smith M.E."/>
            <person name="James T.Y."/>
            <person name="Grigoriev I.V."/>
        </authorList>
    </citation>
    <scope>NUCLEOTIDE SEQUENCE</scope>
    <source>
        <strain evidence="11">CSF55</strain>
    </source>
</reference>
<dbReference type="GO" id="GO:0016705">
    <property type="term" value="F:oxidoreductase activity, acting on paired donors, with incorporation or reduction of molecular oxygen"/>
    <property type="evidence" value="ECO:0007669"/>
    <property type="project" value="InterPro"/>
</dbReference>
<dbReference type="PRINTS" id="PR00385">
    <property type="entry name" value="P450"/>
</dbReference>
<reference evidence="10 12" key="1">
    <citation type="journal article" date="2013" name="Curr. Biol.">
        <title>Shared signatures of parasitism and phylogenomics unite Cryptomycota and microsporidia.</title>
        <authorList>
            <person name="James T.Y."/>
            <person name="Pelin A."/>
            <person name="Bonen L."/>
            <person name="Ahrendt S."/>
            <person name="Sain D."/>
            <person name="Corradi N."/>
            <person name="Stajich J.E."/>
        </authorList>
    </citation>
    <scope>NUCLEOTIDE SEQUENCE [LARGE SCALE GENOMIC DNA]</scope>
    <source>
        <strain evidence="10">CSF55</strain>
        <strain evidence="10">CSF55</strain>
    </source>
</reference>
<dbReference type="InterPro" id="IPR036396">
    <property type="entry name" value="Cyt_P450_sf"/>
</dbReference>
<evidence type="ECO:0000256" key="6">
    <source>
        <dbReference type="ARBA" id="ARBA00023033"/>
    </source>
</evidence>
<dbReference type="SUPFAM" id="SSF48264">
    <property type="entry name" value="Cytochrome P450"/>
    <property type="match status" value="1"/>
</dbReference>
<dbReference type="OMA" id="HIATCEI"/>
<keyword evidence="2 7" id="KW-0349">Heme</keyword>
<keyword evidence="9" id="KW-0812">Transmembrane</keyword>
<dbReference type="InterPro" id="IPR001128">
    <property type="entry name" value="Cyt_P450"/>
</dbReference>
<dbReference type="InterPro" id="IPR050196">
    <property type="entry name" value="Cytochrome_P450_Monoox"/>
</dbReference>
<dbReference type="Proteomes" id="UP000281549">
    <property type="component" value="Unassembled WGS sequence"/>
</dbReference>
<dbReference type="EMBL" id="KE560649">
    <property type="protein sequence ID" value="EPZ36148.1"/>
    <property type="molecule type" value="Genomic_DNA"/>
</dbReference>
<protein>
    <submittedName>
        <fullName evidence="10 11">Cytochrome P450</fullName>
    </submittedName>
</protein>
<dbReference type="OrthoDB" id="1470350at2759"/>
<keyword evidence="9" id="KW-1133">Transmembrane helix</keyword>
<feature type="transmembrane region" description="Helical" evidence="9">
    <location>
        <begin position="6"/>
        <end position="24"/>
    </location>
</feature>